<evidence type="ECO:0008006" key="5">
    <source>
        <dbReference type="Google" id="ProtNLM"/>
    </source>
</evidence>
<dbReference type="InterPro" id="IPR001611">
    <property type="entry name" value="Leu-rich_rpt"/>
</dbReference>
<dbReference type="PROSITE" id="PS51450">
    <property type="entry name" value="LRR"/>
    <property type="match status" value="4"/>
</dbReference>
<feature type="compositionally biased region" description="Polar residues" evidence="3">
    <location>
        <begin position="417"/>
        <end position="427"/>
    </location>
</feature>
<keyword evidence="2" id="KW-0677">Repeat</keyword>
<feature type="region of interest" description="Disordered" evidence="3">
    <location>
        <begin position="284"/>
        <end position="360"/>
    </location>
</feature>
<dbReference type="Pfam" id="PF12799">
    <property type="entry name" value="LRR_4"/>
    <property type="match status" value="1"/>
</dbReference>
<dbReference type="InterPro" id="IPR003591">
    <property type="entry name" value="Leu-rich_rpt_typical-subtyp"/>
</dbReference>
<dbReference type="PANTHER" id="PTHR46652:SF7">
    <property type="entry name" value="LEUCINE-RICH REPEAT AND IQ DOMAIN-CONTAINING PROTEIN 1"/>
    <property type="match status" value="1"/>
</dbReference>
<dbReference type="EMBL" id="KK198762">
    <property type="protein sequence ID" value="KCW50879.1"/>
    <property type="molecule type" value="Genomic_DNA"/>
</dbReference>
<dbReference type="InterPro" id="IPR032675">
    <property type="entry name" value="LRR_dom_sf"/>
</dbReference>
<evidence type="ECO:0000256" key="1">
    <source>
        <dbReference type="ARBA" id="ARBA00022614"/>
    </source>
</evidence>
<dbReference type="Gene3D" id="3.80.10.10">
    <property type="entry name" value="Ribonuclease Inhibitor"/>
    <property type="match status" value="2"/>
</dbReference>
<evidence type="ECO:0000313" key="4">
    <source>
        <dbReference type="EMBL" id="KCW50879.1"/>
    </source>
</evidence>
<dbReference type="FunCoup" id="A0A059AAX1">
    <property type="interactions" value="619"/>
</dbReference>
<name>A0A059AAX1_EUCGR</name>
<evidence type="ECO:0000256" key="3">
    <source>
        <dbReference type="SAM" id="MobiDB-lite"/>
    </source>
</evidence>
<dbReference type="KEGG" id="egr:104421324"/>
<dbReference type="AlphaFoldDB" id="A0A059AAX1"/>
<dbReference type="OMA" id="RWSEVKV"/>
<gene>
    <name evidence="4" type="ORF">EUGRSUZ_J00525</name>
</gene>
<dbReference type="InterPro" id="IPR025875">
    <property type="entry name" value="Leu-rich_rpt_4"/>
</dbReference>
<feature type="compositionally biased region" description="Basic and acidic residues" evidence="3">
    <location>
        <begin position="284"/>
        <end position="295"/>
    </location>
</feature>
<protein>
    <recommendedName>
        <fullName evidence="5">Protein phosphatase 1 regulatory subunit 7</fullName>
    </recommendedName>
</protein>
<dbReference type="SMART" id="SM00365">
    <property type="entry name" value="LRR_SD22"/>
    <property type="match status" value="5"/>
</dbReference>
<dbReference type="GO" id="GO:0015630">
    <property type="term" value="C:microtubule cytoskeleton"/>
    <property type="evidence" value="ECO:0000318"/>
    <property type="project" value="GO_Central"/>
</dbReference>
<organism evidence="4">
    <name type="scientific">Eucalyptus grandis</name>
    <name type="common">Flooded gum</name>
    <dbReference type="NCBI Taxonomy" id="71139"/>
    <lineage>
        <taxon>Eukaryota</taxon>
        <taxon>Viridiplantae</taxon>
        <taxon>Streptophyta</taxon>
        <taxon>Embryophyta</taxon>
        <taxon>Tracheophyta</taxon>
        <taxon>Spermatophyta</taxon>
        <taxon>Magnoliopsida</taxon>
        <taxon>eudicotyledons</taxon>
        <taxon>Gunneridae</taxon>
        <taxon>Pentapetalae</taxon>
        <taxon>rosids</taxon>
        <taxon>malvids</taxon>
        <taxon>Myrtales</taxon>
        <taxon>Myrtaceae</taxon>
        <taxon>Myrtoideae</taxon>
        <taxon>Eucalypteae</taxon>
        <taxon>Eucalyptus</taxon>
    </lineage>
</organism>
<dbReference type="Gramene" id="KCW50879">
    <property type="protein sequence ID" value="KCW50879"/>
    <property type="gene ID" value="EUGRSUZ_J00525"/>
</dbReference>
<proteinExistence type="predicted"/>
<dbReference type="PANTHER" id="PTHR46652">
    <property type="entry name" value="LEUCINE-RICH REPEAT AND IQ DOMAIN-CONTAINING PROTEIN 1-RELATED"/>
    <property type="match status" value="1"/>
</dbReference>
<dbReference type="OrthoDB" id="1517790at2759"/>
<dbReference type="InParanoid" id="A0A059AAX1"/>
<feature type="region of interest" description="Disordered" evidence="3">
    <location>
        <begin position="407"/>
        <end position="439"/>
    </location>
</feature>
<accession>A0A059AAX1</accession>
<dbReference type="SUPFAM" id="SSF52058">
    <property type="entry name" value="L domain-like"/>
    <property type="match status" value="1"/>
</dbReference>
<keyword evidence="1" id="KW-0433">Leucine-rich repeat</keyword>
<dbReference type="eggNOG" id="KOG0531">
    <property type="taxonomic scope" value="Eukaryota"/>
</dbReference>
<dbReference type="InterPro" id="IPR050836">
    <property type="entry name" value="SDS22/Internalin_LRR"/>
</dbReference>
<reference evidence="4" key="1">
    <citation type="submission" date="2013-07" db="EMBL/GenBank/DDBJ databases">
        <title>The genome of Eucalyptus grandis.</title>
        <authorList>
            <person name="Schmutz J."/>
            <person name="Hayes R."/>
            <person name="Myburg A."/>
            <person name="Tuskan G."/>
            <person name="Grattapaglia D."/>
            <person name="Rokhsar D.S."/>
        </authorList>
    </citation>
    <scope>NUCLEOTIDE SEQUENCE</scope>
    <source>
        <tissue evidence="4">Leaf extractions</tissue>
    </source>
</reference>
<sequence>MPVGRLSSEQLLKDSNAQDADSVSSLKLDQKALTDVACLADFKNLQRLDLGFNNLVSLEDLRPCVGLKWLSVVQNKLRSLKGIEGLSKLTVLNAGKNKLRSMDEVRSLVSLRALILNDNEIASICMLDQLKELNTLVLSRNAIEEIGKSLMKLKSLTKLSLSNCQLQAIDTSLSFCIELKELRLAHNQITSLPSELAQNFKLQSLDLGNNLIASWSHVKVLKSLVNLRNLNLLGNPIAENEKSMNKIRKAQPSLQIFNAKPINKNTKIERLDVDVIDEFPPVADGKEIKEEERSDKKSKHNVTMGIYSESGGQGQKRKKQKSKDDLLRKEGPVHDNNDAAPEQKERKKSKRAKTSELDIIDNTEASFMELFQAEEAADNPKGVGEKGGIGKDVEDGFLLGGLVCIPSKKKKPKNRSLDPTQLQSSTDEIGMGGLSSWDD</sequence>
<dbReference type="SMART" id="SM00369">
    <property type="entry name" value="LRR_TYP"/>
    <property type="match status" value="6"/>
</dbReference>
<evidence type="ECO:0000256" key="2">
    <source>
        <dbReference type="ARBA" id="ARBA00022737"/>
    </source>
</evidence>
<feature type="compositionally biased region" description="Basic and acidic residues" evidence="3">
    <location>
        <begin position="322"/>
        <end position="345"/>
    </location>
</feature>
<dbReference type="STRING" id="71139.A0A059AAX1"/>